<accession>A0ACC1MDG7</accession>
<keyword evidence="2" id="KW-1185">Reference proteome</keyword>
<dbReference type="Proteomes" id="UP001143910">
    <property type="component" value="Unassembled WGS sequence"/>
</dbReference>
<name>A0ACC1MDG7_9HYPO</name>
<reference evidence="1" key="1">
    <citation type="submission" date="2022-08" db="EMBL/GenBank/DDBJ databases">
        <title>Genome Sequence of Lecanicillium fungicola.</title>
        <authorList>
            <person name="Buettner E."/>
        </authorList>
    </citation>
    <scope>NUCLEOTIDE SEQUENCE</scope>
    <source>
        <strain evidence="1">Babe33</strain>
    </source>
</reference>
<dbReference type="EMBL" id="JANJQO010003304">
    <property type="protein sequence ID" value="KAJ2962112.1"/>
    <property type="molecule type" value="Genomic_DNA"/>
</dbReference>
<sequence length="753" mass="81092">MLLLGIVVITVIVLGFLLPPAVQTYIEKAVVLEPTALSLDSISLTGIKARVQGNFRMDATRVEDPTARRIGRIAMSIMRTVGAEQTHVKLFVPNYDNAMVGSATVPPLTLNLVDGQITLIDVVADLSLGDNASIKKIVNDWLTGKISELEVKTATALQLKSGFIPLGTHDVVESLVLEAKDAPSVPEYSIERLNVHQVPLDHQGGQGIGANVSLSVQNDYPVSLTVPRVGFEVLISGCTPDEPKIAVASGVSSVIEVKPKTDIIAEAQGLVSKLPQKLTQACPTSELSPLDEFIKHYLGGDDAQIFVRGKQPTDSELPDWLGELLESITVPVEFPGSSFDNLLRNFSLSDADFSLPSPFEPEGRPRVSGTVIAFAALPAGVDVDLAVDSIRSQGNLFYKDKKFGELNLRKWQKAKSQRVDSDTEEILMKISSRVDNAPIDITDDNVFSSLVSEFLFGSDDIILDARAVLDVKVNTVLGPLVIKQVPAQGKVPVNGLPGDLFGDIKPHVGDIWIRNTTSTSVRLECAVNFTNPTPYKASVPFVNLHIVANDSILAEVIVQDLLVGLGNVTDVIVNTTWDPTGFGGEKGRSVGTRLISDYLSGKNTSITIRTHRGTIPSLPSLGEALSRINLTFPTPRLELPPGDGDNGDKNGQDTLGGFIRDAIFHVFSSSATFILASPLQRNSIYIEYINATALYNHTEPIATIEHSQEFAVPPGLSETPKLGVQWSTDSVGYDKMREALGGSLKLDARSTST</sequence>
<evidence type="ECO:0000313" key="1">
    <source>
        <dbReference type="EMBL" id="KAJ2962112.1"/>
    </source>
</evidence>
<gene>
    <name evidence="1" type="ORF">NQ176_g10957</name>
</gene>
<comment type="caution">
    <text evidence="1">The sequence shown here is derived from an EMBL/GenBank/DDBJ whole genome shotgun (WGS) entry which is preliminary data.</text>
</comment>
<evidence type="ECO:0000313" key="2">
    <source>
        <dbReference type="Proteomes" id="UP001143910"/>
    </source>
</evidence>
<protein>
    <submittedName>
        <fullName evidence="1">Uncharacterized protein</fullName>
    </submittedName>
</protein>
<proteinExistence type="predicted"/>
<organism evidence="1 2">
    <name type="scientific">Zarea fungicola</name>
    <dbReference type="NCBI Taxonomy" id="93591"/>
    <lineage>
        <taxon>Eukaryota</taxon>
        <taxon>Fungi</taxon>
        <taxon>Dikarya</taxon>
        <taxon>Ascomycota</taxon>
        <taxon>Pezizomycotina</taxon>
        <taxon>Sordariomycetes</taxon>
        <taxon>Hypocreomycetidae</taxon>
        <taxon>Hypocreales</taxon>
        <taxon>Cordycipitaceae</taxon>
        <taxon>Zarea</taxon>
    </lineage>
</organism>